<feature type="domain" description="PHD-type" evidence="27">
    <location>
        <begin position="998"/>
        <end position="1048"/>
    </location>
</feature>
<evidence type="ECO:0000256" key="13">
    <source>
        <dbReference type="ARBA" id="ARBA00023054"/>
    </source>
</evidence>
<dbReference type="Pfam" id="PF00628">
    <property type="entry name" value="PHD"/>
    <property type="match status" value="2"/>
</dbReference>
<dbReference type="PROSITE" id="PS51136">
    <property type="entry name" value="WAC"/>
    <property type="match status" value="1"/>
</dbReference>
<evidence type="ECO:0000256" key="18">
    <source>
        <dbReference type="ARBA" id="ARBA00051245"/>
    </source>
</evidence>
<evidence type="ECO:0000256" key="25">
    <source>
        <dbReference type="SAM" id="MobiDB-lite"/>
    </source>
</evidence>
<evidence type="ECO:0000256" key="14">
    <source>
        <dbReference type="ARBA" id="ARBA00023117"/>
    </source>
</evidence>
<keyword evidence="11" id="KW-0067">ATP-binding</keyword>
<keyword evidence="7" id="KW-0227">DNA damage</keyword>
<dbReference type="GO" id="GO:0006974">
    <property type="term" value="P:DNA damage response"/>
    <property type="evidence" value="ECO:0007669"/>
    <property type="project" value="UniProtKB-KW"/>
</dbReference>
<dbReference type="Pfam" id="PF00439">
    <property type="entry name" value="Bromodomain"/>
    <property type="match status" value="1"/>
</dbReference>
<dbReference type="InterPro" id="IPR028941">
    <property type="entry name" value="WHIM2_dom"/>
</dbReference>
<keyword evidence="30" id="KW-1185">Reference proteome</keyword>
<dbReference type="InterPro" id="IPR001487">
    <property type="entry name" value="Bromodomain"/>
</dbReference>
<keyword evidence="10" id="KW-0862">Zinc</keyword>
<feature type="compositionally biased region" description="Basic and acidic residues" evidence="25">
    <location>
        <begin position="742"/>
        <end position="752"/>
    </location>
</feature>
<feature type="compositionally biased region" description="Basic and acidic residues" evidence="25">
    <location>
        <begin position="697"/>
        <end position="728"/>
    </location>
</feature>
<reference evidence="29" key="1">
    <citation type="submission" date="2021-03" db="EMBL/GenBank/DDBJ databases">
        <authorList>
            <person name="Bekaert M."/>
        </authorList>
    </citation>
    <scope>NUCLEOTIDE SEQUENCE</scope>
</reference>
<evidence type="ECO:0000256" key="23">
    <source>
        <dbReference type="PROSITE-ProRule" id="PRU00146"/>
    </source>
</evidence>
<dbReference type="GO" id="GO:0008270">
    <property type="term" value="F:zinc ion binding"/>
    <property type="evidence" value="ECO:0007669"/>
    <property type="project" value="UniProtKB-KW"/>
</dbReference>
<evidence type="ECO:0000313" key="30">
    <source>
        <dbReference type="Proteomes" id="UP000683360"/>
    </source>
</evidence>
<dbReference type="PROSITE" id="PS01359">
    <property type="entry name" value="ZF_PHD_1"/>
    <property type="match status" value="1"/>
</dbReference>
<dbReference type="PROSITE" id="PS50016">
    <property type="entry name" value="ZF_PHD_2"/>
    <property type="match status" value="2"/>
</dbReference>
<dbReference type="InterPro" id="IPR028942">
    <property type="entry name" value="WHIM1_dom"/>
</dbReference>
<dbReference type="InterPro" id="IPR047174">
    <property type="entry name" value="BAZ1B"/>
</dbReference>
<dbReference type="Gene3D" id="3.30.40.10">
    <property type="entry name" value="Zinc/RING finger domain, C3HC4 (zinc finger)"/>
    <property type="match status" value="2"/>
</dbReference>
<dbReference type="SMART" id="SM00249">
    <property type="entry name" value="PHD"/>
    <property type="match status" value="2"/>
</dbReference>
<organism evidence="29 30">
    <name type="scientific">Mytilus edulis</name>
    <name type="common">Blue mussel</name>
    <dbReference type="NCBI Taxonomy" id="6550"/>
    <lineage>
        <taxon>Eukaryota</taxon>
        <taxon>Metazoa</taxon>
        <taxon>Spiralia</taxon>
        <taxon>Lophotrochozoa</taxon>
        <taxon>Mollusca</taxon>
        <taxon>Bivalvia</taxon>
        <taxon>Autobranchia</taxon>
        <taxon>Pteriomorphia</taxon>
        <taxon>Mytilida</taxon>
        <taxon>Mytiloidea</taxon>
        <taxon>Mytilidae</taxon>
        <taxon>Mytilinae</taxon>
        <taxon>Mytilus</taxon>
    </lineage>
</organism>
<dbReference type="FunFam" id="3.30.40.10:FF:000131">
    <property type="entry name" value="tyrosine-protein kinase BAZ1B isoform X1"/>
    <property type="match status" value="1"/>
</dbReference>
<dbReference type="PANTHER" id="PTHR46802">
    <property type="entry name" value="TYROSINE-PROTEIN KINASE BAZ1B"/>
    <property type="match status" value="1"/>
</dbReference>
<evidence type="ECO:0000256" key="6">
    <source>
        <dbReference type="ARBA" id="ARBA00022741"/>
    </source>
</evidence>
<sequence>MPLLGKKPFVCSKPLSDIQPDETVYIIPHTKEQFKSKQEYEKRLSWYKQPIWTCRCTGHVNLTHQAAWESEKAIKKSLKDTFPKVHEKSVLELVHHSTAVLDTLVDQGWLKVQQVLSIDEKVSLKVKSEGKTISGKVVKIDKAGVEANPTSNCSSPSSDKENSTTEVNRDSSPKKWVPPKLLPYKYSVELEDGKVINSVPADDLVRDEKPPSKDCLRHFIRCYAVRSGQNPTCPWVVDSNKVKDYNIASKFADFLVSPLKKKPSSKKISDAVVVTDSSSEDDTPLSQRSLSPKKKKSPSKKVKSDKIVVDSDSDDEPSSKEKSPKKKAQKKIPNGDISSDSDEESVPLAKIKSKGMKQMTLFDMSKKKGMKTPEKKKSTPIKKKLKSPQKGMKTPDKKPKVMSPPRTPAVVSKLVLAVKAKDKGKIKGLLETACKVLSLKQRGKLPVSVKDMVESSIARREEKRKLDAMTPEQRDEYQKQKRQAQKRKRQEELKEKKKKFEDTELDLEPLPEMKIVPTPDGLPNELFGDVAMVTEFISCYQGLLIPNKEFPVSAGKYMYIHSVQEFYPLNNCLTFCQQKKLMQSIGSGKEGFSYLSKILSILLQTLLQDQISEDVQEDHHSDSDDEDNNEDEVPEEIIQLLESQELYDLDGEQKVKILKGLCLRIMGTYSVQDYMEEKQNEATQLWKKKMAELKKKNDKLRKEKELKKEMGDKSKQEDKPADDKEKGPKTSILSDEESSDEEGSKSHDEEISFKPQTDVSEEKNDVLCPRAILQAWAARAATQREDCQSYIKHHDVPHNGQNLWFTYNTLAEIDELLKKLHPQGYRESQLIEELKKRYDHLAKGLNGSQQPKKVKTEGEEEEEEDLVKAFRKELLETEIRLKNGGLGGVPDFDAWDARLETATEIADFGQLLIESQENILEKFRQGMMANKKRRSKVTEVKGEEEEEEDLDDSKEEETEVAGVVNWREAVKSCTTMSRLHVLIGMLDSCIKWEKSAENVKCKICRKKTDESKLLLCDECNQPFHMFCLRPALLEVPEDDWFCAACAPKDLRRKGKEMPGDSEDEEGDIKDEKNCIECGGDEGLIFCSECPSAYHLDCHHPPLRREPRGSWSCNDCKVGIKRSSRWRSQKKNALINKRAAPKRKNYKEWSTENSDEESEEEAPKSGRRGRASKQNKDSSDSEDEAPSKGRRGRAARRKQDSSDSEEEAPSKSRRGRPARRKQEDSEESEEESEEPRASGRRGRNSRKLKDDSDESEAETKSSSRRSDRSRKTYKEDSESDSESEETSSRKRKRGRPSKGKTEDSDTEEDQPPSKAARKSRQQSSSRSKKGQTSAKSSPVIEEKKATSRRAPSDLSICEQIVANLMKHKSCWPFLNPVNKKEVPDYYEIIKHPLDFQIVKDRLQCLVYGSVEECLEDVKVVFNNCETYNPEGSEILECMREVEAYFRGQVEKYLPQVLYYRKTLSNGH</sequence>
<evidence type="ECO:0000256" key="5">
    <source>
        <dbReference type="ARBA" id="ARBA00022723"/>
    </source>
</evidence>
<dbReference type="PRINTS" id="PR00503">
    <property type="entry name" value="BROMODOMAIN"/>
</dbReference>
<evidence type="ECO:0000256" key="12">
    <source>
        <dbReference type="ARBA" id="ARBA00023015"/>
    </source>
</evidence>
<accession>A0A8S3RYH6</accession>
<keyword evidence="14 22" id="KW-0103">Bromodomain</keyword>
<dbReference type="SUPFAM" id="SSF57903">
    <property type="entry name" value="FYVE/PHD zinc finger"/>
    <property type="match status" value="2"/>
</dbReference>
<dbReference type="GO" id="GO:0140801">
    <property type="term" value="F:histone H2AXY142 kinase activity"/>
    <property type="evidence" value="ECO:0007669"/>
    <property type="project" value="InterPro"/>
</dbReference>
<dbReference type="Gene3D" id="1.20.920.10">
    <property type="entry name" value="Bromodomain-like"/>
    <property type="match status" value="1"/>
</dbReference>
<feature type="compositionally biased region" description="Acidic residues" evidence="25">
    <location>
        <begin position="623"/>
        <end position="632"/>
    </location>
</feature>
<evidence type="ECO:0000256" key="4">
    <source>
        <dbReference type="ARBA" id="ARBA00022679"/>
    </source>
</evidence>
<evidence type="ECO:0000256" key="7">
    <source>
        <dbReference type="ARBA" id="ARBA00022763"/>
    </source>
</evidence>
<feature type="region of interest" description="Disordered" evidence="25">
    <location>
        <begin position="697"/>
        <end position="760"/>
    </location>
</feature>
<evidence type="ECO:0000256" key="22">
    <source>
        <dbReference type="PROSITE-ProRule" id="PRU00035"/>
    </source>
</evidence>
<keyword evidence="12" id="KW-0805">Transcription regulation</keyword>
<dbReference type="InterPro" id="IPR036427">
    <property type="entry name" value="Bromodomain-like_sf"/>
</dbReference>
<keyword evidence="8 23" id="KW-0863">Zinc-finger</keyword>
<dbReference type="SUPFAM" id="SSF47370">
    <property type="entry name" value="Bromodomain"/>
    <property type="match status" value="1"/>
</dbReference>
<feature type="compositionally biased region" description="Basic and acidic residues" evidence="25">
    <location>
        <begin position="1256"/>
        <end position="1275"/>
    </location>
</feature>
<evidence type="ECO:0000256" key="20">
    <source>
        <dbReference type="ARBA" id="ARBA00069894"/>
    </source>
</evidence>
<dbReference type="InterPro" id="IPR011011">
    <property type="entry name" value="Znf_FYVE_PHD"/>
</dbReference>
<feature type="domain" description="PHD-type" evidence="27">
    <location>
        <begin position="1071"/>
        <end position="1118"/>
    </location>
</feature>
<keyword evidence="4" id="KW-0808">Transferase</keyword>
<feature type="domain" description="WAC" evidence="28">
    <location>
        <begin position="22"/>
        <end position="131"/>
    </location>
</feature>
<evidence type="ECO:0000256" key="17">
    <source>
        <dbReference type="ARBA" id="ARBA00023242"/>
    </source>
</evidence>
<feature type="region of interest" description="Disordered" evidence="25">
    <location>
        <begin position="613"/>
        <end position="632"/>
    </location>
</feature>
<feature type="compositionally biased region" description="Acidic residues" evidence="25">
    <location>
        <begin position="1223"/>
        <end position="1232"/>
    </location>
</feature>
<name>A0A8S3RYH6_MYTED</name>
<evidence type="ECO:0000256" key="10">
    <source>
        <dbReference type="ARBA" id="ARBA00022833"/>
    </source>
</evidence>
<evidence type="ECO:0000259" key="27">
    <source>
        <dbReference type="PROSITE" id="PS50016"/>
    </source>
</evidence>
<feature type="compositionally biased region" description="Polar residues" evidence="25">
    <location>
        <begin position="148"/>
        <end position="157"/>
    </location>
</feature>
<comment type="similarity">
    <text evidence="19">Belongs to the WAL family. BAZ1B subfamily.</text>
</comment>
<evidence type="ECO:0000256" key="3">
    <source>
        <dbReference type="ARBA" id="ARBA00011903"/>
    </source>
</evidence>
<keyword evidence="17 24" id="KW-0539">Nucleus</keyword>
<comment type="caution">
    <text evidence="29">The sequence shown here is derived from an EMBL/GenBank/DDBJ whole genome shotgun (WGS) entry which is preliminary data.</text>
</comment>
<feature type="compositionally biased region" description="Acidic residues" evidence="25">
    <location>
        <begin position="942"/>
        <end position="956"/>
    </location>
</feature>
<dbReference type="CDD" id="cd15628">
    <property type="entry name" value="PHD_BAZ1B"/>
    <property type="match status" value="1"/>
</dbReference>
<dbReference type="GO" id="GO:0005524">
    <property type="term" value="F:ATP binding"/>
    <property type="evidence" value="ECO:0007669"/>
    <property type="project" value="UniProtKB-KW"/>
</dbReference>
<feature type="region of interest" description="Disordered" evidence="25">
    <location>
        <begin position="1126"/>
        <end position="1347"/>
    </location>
</feature>
<dbReference type="InterPro" id="IPR019787">
    <property type="entry name" value="Znf_PHD-finger"/>
</dbReference>
<feature type="region of interest" description="Disordered" evidence="25">
    <location>
        <begin position="933"/>
        <end position="956"/>
    </location>
</feature>
<dbReference type="Proteomes" id="UP000683360">
    <property type="component" value="Unassembled WGS sequence"/>
</dbReference>
<feature type="compositionally biased region" description="Basic and acidic residues" evidence="25">
    <location>
        <begin position="158"/>
        <end position="173"/>
    </location>
</feature>
<comment type="cofactor">
    <cofactor evidence="1">
        <name>Mn(2+)</name>
        <dbReference type="ChEBI" id="CHEBI:29035"/>
    </cofactor>
</comment>
<evidence type="ECO:0000259" key="28">
    <source>
        <dbReference type="PROSITE" id="PS51136"/>
    </source>
</evidence>
<keyword evidence="16" id="KW-0804">Transcription</keyword>
<dbReference type="InterPro" id="IPR019786">
    <property type="entry name" value="Zinc_finger_PHD-type_CS"/>
</dbReference>
<dbReference type="GO" id="GO:0042393">
    <property type="term" value="F:histone binding"/>
    <property type="evidence" value="ECO:0007669"/>
    <property type="project" value="TreeGrafter"/>
</dbReference>
<evidence type="ECO:0000256" key="24">
    <source>
        <dbReference type="PROSITE-ProRule" id="PRU00475"/>
    </source>
</evidence>
<dbReference type="InterPro" id="IPR047256">
    <property type="entry name" value="BAZ1B_PHD"/>
</dbReference>
<dbReference type="OrthoDB" id="784962at2759"/>
<comment type="subcellular location">
    <subcellularLocation>
        <location evidence="2 24">Nucleus</location>
    </subcellularLocation>
</comment>
<dbReference type="InterPro" id="IPR013083">
    <property type="entry name" value="Znf_RING/FYVE/PHD"/>
</dbReference>
<keyword evidence="13" id="KW-0175">Coiled coil</keyword>
<evidence type="ECO:0000256" key="15">
    <source>
        <dbReference type="ARBA" id="ARBA00023137"/>
    </source>
</evidence>
<dbReference type="Pfam" id="PF15613">
    <property type="entry name" value="WSD"/>
    <property type="match status" value="1"/>
</dbReference>
<dbReference type="EC" id="2.7.10.2" evidence="3"/>
<dbReference type="Pfam" id="PF15612">
    <property type="entry name" value="WHIM1"/>
    <property type="match status" value="1"/>
</dbReference>
<feature type="domain" description="Bromo" evidence="26">
    <location>
        <begin position="1364"/>
        <end position="1434"/>
    </location>
</feature>
<evidence type="ECO:0000256" key="11">
    <source>
        <dbReference type="ARBA" id="ARBA00022840"/>
    </source>
</evidence>
<keyword evidence="15" id="KW-0829">Tyrosine-protein kinase</keyword>
<evidence type="ECO:0000256" key="21">
    <source>
        <dbReference type="ARBA" id="ARBA00076449"/>
    </source>
</evidence>
<evidence type="ECO:0000313" key="29">
    <source>
        <dbReference type="EMBL" id="CAG2214002.1"/>
    </source>
</evidence>
<keyword evidence="5" id="KW-0479">Metal-binding</keyword>
<evidence type="ECO:0000256" key="1">
    <source>
        <dbReference type="ARBA" id="ARBA00001936"/>
    </source>
</evidence>
<feature type="region of interest" description="Disordered" evidence="25">
    <location>
        <begin position="456"/>
        <end position="497"/>
    </location>
</feature>
<dbReference type="GO" id="GO:0004715">
    <property type="term" value="F:non-membrane spanning protein tyrosine kinase activity"/>
    <property type="evidence" value="ECO:0007669"/>
    <property type="project" value="UniProtKB-EC"/>
</dbReference>
<evidence type="ECO:0000256" key="8">
    <source>
        <dbReference type="ARBA" id="ARBA00022771"/>
    </source>
</evidence>
<dbReference type="PROSITE" id="PS50014">
    <property type="entry name" value="BROMODOMAIN_2"/>
    <property type="match status" value="1"/>
</dbReference>
<dbReference type="PANTHER" id="PTHR46802:SF1">
    <property type="entry name" value="TYROSINE-PROTEIN KINASE BAZ1B"/>
    <property type="match status" value="1"/>
</dbReference>
<feature type="compositionally biased region" description="Low complexity" evidence="25">
    <location>
        <begin position="1320"/>
        <end position="1333"/>
    </location>
</feature>
<dbReference type="InterPro" id="IPR001965">
    <property type="entry name" value="Znf_PHD"/>
</dbReference>
<dbReference type="GO" id="GO:0090535">
    <property type="term" value="C:WICH complex"/>
    <property type="evidence" value="ECO:0007669"/>
    <property type="project" value="InterPro"/>
</dbReference>
<comment type="catalytic activity">
    <reaction evidence="18">
        <text>L-tyrosyl-[protein] + ATP = O-phospho-L-tyrosyl-[protein] + ADP + H(+)</text>
        <dbReference type="Rhea" id="RHEA:10596"/>
        <dbReference type="Rhea" id="RHEA-COMP:10136"/>
        <dbReference type="Rhea" id="RHEA-COMP:20101"/>
        <dbReference type="ChEBI" id="CHEBI:15378"/>
        <dbReference type="ChEBI" id="CHEBI:30616"/>
        <dbReference type="ChEBI" id="CHEBI:46858"/>
        <dbReference type="ChEBI" id="CHEBI:61978"/>
        <dbReference type="ChEBI" id="CHEBI:456216"/>
        <dbReference type="EC" id="2.7.10.2"/>
    </reaction>
</comment>
<dbReference type="Pfam" id="PF10537">
    <property type="entry name" value="WAC_Acf1_DNA_bd"/>
    <property type="match status" value="1"/>
</dbReference>
<proteinExistence type="inferred from homology"/>
<feature type="region of interest" description="Disordered" evidence="25">
    <location>
        <begin position="266"/>
        <end position="407"/>
    </location>
</feature>
<gene>
    <name evidence="29" type="ORF">MEDL_27894</name>
</gene>
<dbReference type="InterPro" id="IPR013136">
    <property type="entry name" value="WSTF_Acf1_Cbp146"/>
</dbReference>
<feature type="compositionally biased region" description="Basic residues" evidence="25">
    <location>
        <begin position="378"/>
        <end position="387"/>
    </location>
</feature>
<evidence type="ECO:0000256" key="2">
    <source>
        <dbReference type="ARBA" id="ARBA00004123"/>
    </source>
</evidence>
<feature type="region of interest" description="Disordered" evidence="25">
    <location>
        <begin position="147"/>
        <end position="174"/>
    </location>
</feature>
<evidence type="ECO:0000259" key="26">
    <source>
        <dbReference type="PROSITE" id="PS50014"/>
    </source>
</evidence>
<evidence type="ECO:0000256" key="19">
    <source>
        <dbReference type="ARBA" id="ARBA00061696"/>
    </source>
</evidence>
<dbReference type="SMART" id="SM00297">
    <property type="entry name" value="BROMO"/>
    <property type="match status" value="1"/>
</dbReference>
<keyword evidence="9" id="KW-0418">Kinase</keyword>
<keyword evidence="6" id="KW-0547">Nucleotide-binding</keyword>
<feature type="compositionally biased region" description="Basic residues" evidence="25">
    <location>
        <begin position="291"/>
        <end position="301"/>
    </location>
</feature>
<dbReference type="EMBL" id="CAJPWZ010001397">
    <property type="protein sequence ID" value="CAG2214002.1"/>
    <property type="molecule type" value="Genomic_DNA"/>
</dbReference>
<evidence type="ECO:0000256" key="16">
    <source>
        <dbReference type="ARBA" id="ARBA00023163"/>
    </source>
</evidence>
<evidence type="ECO:0000256" key="9">
    <source>
        <dbReference type="ARBA" id="ARBA00022777"/>
    </source>
</evidence>
<feature type="compositionally biased region" description="Basic residues" evidence="25">
    <location>
        <begin position="1288"/>
        <end position="1297"/>
    </location>
</feature>
<feature type="compositionally biased region" description="Basic and acidic residues" evidence="25">
    <location>
        <begin position="456"/>
        <end position="479"/>
    </location>
</feature>
<protein>
    <recommendedName>
        <fullName evidence="20">Tyrosine-protein kinase BAZ1B</fullName>
        <ecNumber evidence="3">2.7.10.2</ecNumber>
    </recommendedName>
    <alternativeName>
        <fullName evidence="21">Bromodomain adjacent to zinc finger domain protein 1B</fullName>
    </alternativeName>
</protein>